<organism evidence="2 3">
    <name type="scientific">Corynespora cassiicola Philippines</name>
    <dbReference type="NCBI Taxonomy" id="1448308"/>
    <lineage>
        <taxon>Eukaryota</taxon>
        <taxon>Fungi</taxon>
        <taxon>Dikarya</taxon>
        <taxon>Ascomycota</taxon>
        <taxon>Pezizomycotina</taxon>
        <taxon>Dothideomycetes</taxon>
        <taxon>Pleosporomycetidae</taxon>
        <taxon>Pleosporales</taxon>
        <taxon>Corynesporascaceae</taxon>
        <taxon>Corynespora</taxon>
    </lineage>
</organism>
<keyword evidence="1" id="KW-0472">Membrane</keyword>
<evidence type="ECO:0000313" key="3">
    <source>
        <dbReference type="Proteomes" id="UP000240883"/>
    </source>
</evidence>
<feature type="transmembrane region" description="Helical" evidence="1">
    <location>
        <begin position="12"/>
        <end position="34"/>
    </location>
</feature>
<name>A0A2T2PBN8_CORCC</name>
<accession>A0A2T2PBN8</accession>
<evidence type="ECO:0000313" key="2">
    <source>
        <dbReference type="EMBL" id="PSN75079.1"/>
    </source>
</evidence>
<keyword evidence="1" id="KW-0812">Transmembrane</keyword>
<reference evidence="2 3" key="1">
    <citation type="journal article" date="2018" name="Front. Microbiol.">
        <title>Genome-Wide Analysis of Corynespora cassiicola Leaf Fall Disease Putative Effectors.</title>
        <authorList>
            <person name="Lopez D."/>
            <person name="Ribeiro S."/>
            <person name="Label P."/>
            <person name="Fumanal B."/>
            <person name="Venisse J.S."/>
            <person name="Kohler A."/>
            <person name="de Oliveira R.R."/>
            <person name="Labutti K."/>
            <person name="Lipzen A."/>
            <person name="Lail K."/>
            <person name="Bauer D."/>
            <person name="Ohm R.A."/>
            <person name="Barry K.W."/>
            <person name="Spatafora J."/>
            <person name="Grigoriev I.V."/>
            <person name="Martin F.M."/>
            <person name="Pujade-Renaud V."/>
        </authorList>
    </citation>
    <scope>NUCLEOTIDE SEQUENCE [LARGE SCALE GENOMIC DNA]</scope>
    <source>
        <strain evidence="2 3">Philippines</strain>
    </source>
</reference>
<evidence type="ECO:0000256" key="1">
    <source>
        <dbReference type="SAM" id="Phobius"/>
    </source>
</evidence>
<dbReference type="EMBL" id="KZ678128">
    <property type="protein sequence ID" value="PSN75079.1"/>
    <property type="molecule type" value="Genomic_DNA"/>
</dbReference>
<sequence>MKAHTERRRNNQTVLIFLVDTIFSGHCLLGAWFATWLKRGSRFFLLFNHHYLFPTTSFRWLGDNCSPLPPFQPSPRLFCSFCSIHFCRPGSGTPQGRFSFHILVLRCSLSGFFYSPL</sequence>
<dbReference type="Proteomes" id="UP000240883">
    <property type="component" value="Unassembled WGS sequence"/>
</dbReference>
<gene>
    <name evidence="2" type="ORF">BS50DRAFT_32394</name>
</gene>
<dbReference type="AlphaFoldDB" id="A0A2T2PBN8"/>
<keyword evidence="3" id="KW-1185">Reference proteome</keyword>
<keyword evidence="1" id="KW-1133">Transmembrane helix</keyword>
<proteinExistence type="predicted"/>
<protein>
    <submittedName>
        <fullName evidence="2">Uncharacterized protein</fullName>
    </submittedName>
</protein>